<dbReference type="EMBL" id="LSSN01000884">
    <property type="protein sequence ID" value="OMJ21942.1"/>
    <property type="molecule type" value="Genomic_DNA"/>
</dbReference>
<proteinExistence type="predicted"/>
<accession>A0A1R1Y4Q2</accession>
<name>A0A1R1Y4Q2_9FUNG</name>
<evidence type="ECO:0000313" key="1">
    <source>
        <dbReference type="EMBL" id="OMJ21942.1"/>
    </source>
</evidence>
<dbReference type="OrthoDB" id="10470493at2759"/>
<comment type="caution">
    <text evidence="1">The sequence shown here is derived from an EMBL/GenBank/DDBJ whole genome shotgun (WGS) entry which is preliminary data.</text>
</comment>
<evidence type="ECO:0000313" key="2">
    <source>
        <dbReference type="Proteomes" id="UP000187283"/>
    </source>
</evidence>
<dbReference type="Proteomes" id="UP000187283">
    <property type="component" value="Unassembled WGS sequence"/>
</dbReference>
<organism evidence="1 2">
    <name type="scientific">Smittium culicis</name>
    <dbReference type="NCBI Taxonomy" id="133412"/>
    <lineage>
        <taxon>Eukaryota</taxon>
        <taxon>Fungi</taxon>
        <taxon>Fungi incertae sedis</taxon>
        <taxon>Zoopagomycota</taxon>
        <taxon>Kickxellomycotina</taxon>
        <taxon>Harpellomycetes</taxon>
        <taxon>Harpellales</taxon>
        <taxon>Legeriomycetaceae</taxon>
        <taxon>Smittium</taxon>
    </lineage>
</organism>
<sequence length="71" mass="8300">MHDNKMYIKYGEYGYMGIDPEDESAGQDLVIVRDFGANCVYLELTPIKSVFRIKLNSKVYHLCYYHHIHGV</sequence>
<reference evidence="1 2" key="1">
    <citation type="submission" date="2017-01" db="EMBL/GenBank/DDBJ databases">
        <authorList>
            <person name="Mah S.A."/>
            <person name="Swanson W.J."/>
            <person name="Moy G.W."/>
            <person name="Vacquier V.D."/>
        </authorList>
    </citation>
    <scope>NUCLEOTIDE SEQUENCE [LARGE SCALE GENOMIC DNA]</scope>
    <source>
        <strain evidence="1 2">GSMNP</strain>
    </source>
</reference>
<gene>
    <name evidence="1" type="ORF">AYI70_g3170</name>
</gene>
<protein>
    <submittedName>
        <fullName evidence="1">Uncharacterized protein</fullName>
    </submittedName>
</protein>
<dbReference type="AlphaFoldDB" id="A0A1R1Y4Q2"/>
<keyword evidence="2" id="KW-1185">Reference proteome</keyword>